<name>A0ACC3SC96_9PEZI</name>
<sequence length="813" mass="86470">MLGLRARLQCQSKWRLTSGLPSTRRFVSDNRYFKVFEEVRQALAEKRPVVALESTIYTHGFPYPQNIALASHLESVVRVNGGVPATIGVLDGVARVGLGPEEVISLAAAAGKKDTLKVSRRDLGFACGLTVDGKNYNGGTTVAGTMILAHLAGIRVFATGGLGGVHRGGELSMDISADLKELGRTPVAVVSSGCKSFLDIARTLEYLETEGVPVATFAEGRKGQIDFPAFWTRDSGLKSPMILQDEKAAAAVIHAQRALGLQTGFLFANPIPEAHSIPKAEMDRVIEEAIEEARQAGATGSANTPFILAKIKELTGSTSVTSNRALIESNVKRGTIVAKELMKLELHGDRDAEARPKDDTSSVIIGPGATNYTSSGVWKGIPTNTEYGASDTTSNDALPVKETKASIFVAGALAVDYSCDFSPLPGSYAKAPTLETSNPAKISQSLGGVAHNVARAASLAGGNVRLCSAVGDDLAGKAALEALAMEGLDKTGIKTRSTESGARTAQYIAINDVQKDLVMAVADMSILNDQSNDSVTAEDETIPDVFHTFWLPQLQQSLPSNLVLDANWSPTMLSHWLKASSSVSSHVSFEPVSTAKASSVFKLPPSTPLSVFPNNQLHLMTPNYLELSAMHATARDRGFFERDDWWQVIDALGIPSSGARQQLALATSNALVDAGVPQQSIQLLPFVPSICTKLGAQGVLVTQLLRAGDERLTTGEYAPYILSRCNNETEETLGVGGVYMRLFPAAELVKEEQIVSVNGVGDTFLGTIVAGLAKRGRDARVEDLMDVAQRAAVMTLKSKEAVSPKLSTLRALL</sequence>
<evidence type="ECO:0000313" key="2">
    <source>
        <dbReference type="Proteomes" id="UP001320706"/>
    </source>
</evidence>
<dbReference type="EMBL" id="JAMKPW020000022">
    <property type="protein sequence ID" value="KAK8206870.1"/>
    <property type="molecule type" value="Genomic_DNA"/>
</dbReference>
<reference evidence="1" key="1">
    <citation type="submission" date="2024-02" db="EMBL/GenBank/DDBJ databases">
        <title>Metagenome Assembled Genome of Zalaria obscura JY119.</title>
        <authorList>
            <person name="Vighnesh L."/>
            <person name="Jagadeeshwari U."/>
            <person name="Venkata Ramana C."/>
            <person name="Sasikala C."/>
        </authorList>
    </citation>
    <scope>NUCLEOTIDE SEQUENCE</scope>
    <source>
        <strain evidence="1">JY119</strain>
    </source>
</reference>
<keyword evidence="2" id="KW-1185">Reference proteome</keyword>
<gene>
    <name evidence="1" type="ORF">M8818_004705</name>
</gene>
<evidence type="ECO:0000313" key="1">
    <source>
        <dbReference type="EMBL" id="KAK8206870.1"/>
    </source>
</evidence>
<organism evidence="1 2">
    <name type="scientific">Zalaria obscura</name>
    <dbReference type="NCBI Taxonomy" id="2024903"/>
    <lineage>
        <taxon>Eukaryota</taxon>
        <taxon>Fungi</taxon>
        <taxon>Dikarya</taxon>
        <taxon>Ascomycota</taxon>
        <taxon>Pezizomycotina</taxon>
        <taxon>Dothideomycetes</taxon>
        <taxon>Dothideomycetidae</taxon>
        <taxon>Dothideales</taxon>
        <taxon>Zalariaceae</taxon>
        <taxon>Zalaria</taxon>
    </lineage>
</organism>
<dbReference type="Proteomes" id="UP001320706">
    <property type="component" value="Unassembled WGS sequence"/>
</dbReference>
<accession>A0ACC3SC96</accession>
<comment type="caution">
    <text evidence="1">The sequence shown here is derived from an EMBL/GenBank/DDBJ whole genome shotgun (WGS) entry which is preliminary data.</text>
</comment>
<protein>
    <submittedName>
        <fullName evidence="1">Uncharacterized protein</fullName>
    </submittedName>
</protein>
<proteinExistence type="predicted"/>